<feature type="transmembrane region" description="Helical" evidence="5">
    <location>
        <begin position="387"/>
        <end position="408"/>
    </location>
</feature>
<name>A0A0R1LWR9_9LACO</name>
<keyword evidence="7" id="KW-1185">Reference proteome</keyword>
<evidence type="ECO:0000256" key="3">
    <source>
        <dbReference type="ARBA" id="ARBA00022989"/>
    </source>
</evidence>
<evidence type="ECO:0000256" key="4">
    <source>
        <dbReference type="ARBA" id="ARBA00023136"/>
    </source>
</evidence>
<feature type="transmembrane region" description="Helical" evidence="5">
    <location>
        <begin position="49"/>
        <end position="66"/>
    </location>
</feature>
<feature type="transmembrane region" description="Helical" evidence="5">
    <location>
        <begin position="170"/>
        <end position="192"/>
    </location>
</feature>
<dbReference type="RefSeq" id="WP_039944342.1">
    <property type="nucleotide sequence ID" value="NZ_AZDU01000058.1"/>
</dbReference>
<feature type="transmembrane region" description="Helical" evidence="5">
    <location>
        <begin position="328"/>
        <end position="351"/>
    </location>
</feature>
<feature type="transmembrane region" description="Helical" evidence="5">
    <location>
        <begin position="420"/>
        <end position="439"/>
    </location>
</feature>
<feature type="transmembrane region" description="Helical" evidence="5">
    <location>
        <begin position="114"/>
        <end position="135"/>
    </location>
</feature>
<evidence type="ECO:0000313" key="7">
    <source>
        <dbReference type="Proteomes" id="UP000051074"/>
    </source>
</evidence>
<evidence type="ECO:0000256" key="2">
    <source>
        <dbReference type="ARBA" id="ARBA00022692"/>
    </source>
</evidence>
<feature type="transmembrane region" description="Helical" evidence="5">
    <location>
        <begin position="7"/>
        <end position="29"/>
    </location>
</feature>
<dbReference type="PATRIC" id="fig|1293597.4.peg.1629"/>
<feature type="transmembrane region" description="Helical" evidence="5">
    <location>
        <begin position="87"/>
        <end position="108"/>
    </location>
</feature>
<dbReference type="PANTHER" id="PTHR43424:SF1">
    <property type="entry name" value="LOCUS PUTATIVE PROTEIN 1-RELATED"/>
    <property type="match status" value="1"/>
</dbReference>
<reference evidence="6 7" key="1">
    <citation type="journal article" date="2015" name="Genome Announc.">
        <title>Expanding the biotechnology potential of lactobacilli through comparative genomics of 213 strains and associated genera.</title>
        <authorList>
            <person name="Sun Z."/>
            <person name="Harris H.M."/>
            <person name="McCann A."/>
            <person name="Guo C."/>
            <person name="Argimon S."/>
            <person name="Zhang W."/>
            <person name="Yang X."/>
            <person name="Jeffery I.B."/>
            <person name="Cooney J.C."/>
            <person name="Kagawa T.F."/>
            <person name="Liu W."/>
            <person name="Song Y."/>
            <person name="Salvetti E."/>
            <person name="Wrobel A."/>
            <person name="Rasinkangas P."/>
            <person name="Parkhill J."/>
            <person name="Rea M.C."/>
            <person name="O'Sullivan O."/>
            <person name="Ritari J."/>
            <person name="Douillard F.P."/>
            <person name="Paul Ross R."/>
            <person name="Yang R."/>
            <person name="Briner A.E."/>
            <person name="Felis G.E."/>
            <person name="de Vos W.M."/>
            <person name="Barrangou R."/>
            <person name="Klaenhammer T.R."/>
            <person name="Caufield P.W."/>
            <person name="Cui Y."/>
            <person name="Zhang H."/>
            <person name="O'Toole P.W."/>
        </authorList>
    </citation>
    <scope>NUCLEOTIDE SEQUENCE [LARGE SCALE GENOMIC DNA]</scope>
    <source>
        <strain evidence="6 7">DSM 19284</strain>
    </source>
</reference>
<keyword evidence="4 5" id="KW-0472">Membrane</keyword>
<dbReference type="CDD" id="cd13128">
    <property type="entry name" value="MATE_Wzx_like"/>
    <property type="match status" value="1"/>
</dbReference>
<organism evidence="6 7">
    <name type="scientific">Lactobacillus equicursoris DSM 19284 = JCM 14600 = CIP 110162</name>
    <dbReference type="NCBI Taxonomy" id="1293597"/>
    <lineage>
        <taxon>Bacteria</taxon>
        <taxon>Bacillati</taxon>
        <taxon>Bacillota</taxon>
        <taxon>Bacilli</taxon>
        <taxon>Lactobacillales</taxon>
        <taxon>Lactobacillaceae</taxon>
        <taxon>Lactobacillus</taxon>
    </lineage>
</organism>
<accession>A0A0R1LWR9</accession>
<dbReference type="AlphaFoldDB" id="A0A0R1LWR9"/>
<feature type="transmembrane region" description="Helical" evidence="5">
    <location>
        <begin position="445"/>
        <end position="464"/>
    </location>
</feature>
<feature type="transmembrane region" description="Helical" evidence="5">
    <location>
        <begin position="142"/>
        <end position="164"/>
    </location>
</feature>
<dbReference type="EMBL" id="AZDU01000058">
    <property type="protein sequence ID" value="KRL00166.1"/>
    <property type="molecule type" value="Genomic_DNA"/>
</dbReference>
<evidence type="ECO:0000256" key="5">
    <source>
        <dbReference type="SAM" id="Phobius"/>
    </source>
</evidence>
<evidence type="ECO:0000313" key="6">
    <source>
        <dbReference type="EMBL" id="KRL00166.1"/>
    </source>
</evidence>
<sequence>MKNKSLGLNAFLNGLRSVLNIIFPIITFPYVSRVLSVGEIGKYNFSNSFIQYFILIAGLGIATYSVREGAKFRGDRQRLSEFASQVFSINIISTIGAYVLLFFCLLLFNKLHAYLASILIFSIQIIFTTLGTEWIYTIFEEYTYITIRSIVFKILSIIALFIFVRHRGDYLNYAAITVFSAVGSNVLNYLHAKKFCDIRLTLRINWSEHIKPILVIFASSIATTIYLSLDTTLLGLMKTDYVVGIYSVSTKMYNIVKNLIAAVLTVTIPRFALLWGRKRVREFRNLLLQISDVLALLSIPTAVGVYMLAPQIVLLLSSQKYIRAVTSLRLLCPALVFSIFSWIFASCVLIPAKRESKVLLITIISASLNLILNIILIPLFAENAAAFTTSLSEFISMLLDIYFCRDILKGIYGKKFWKDVLLYILFSMTIIPICLAGSVLFESTIAIIVFDVGISVIEYVLLLIGVKNSNAIELVDMVITRLND</sequence>
<feature type="transmembrane region" description="Helical" evidence="5">
    <location>
        <begin position="358"/>
        <end position="381"/>
    </location>
</feature>
<comment type="subcellular location">
    <subcellularLocation>
        <location evidence="1">Membrane</location>
        <topology evidence="1">Multi-pass membrane protein</topology>
    </subcellularLocation>
</comment>
<feature type="transmembrane region" description="Helical" evidence="5">
    <location>
        <begin position="286"/>
        <end position="308"/>
    </location>
</feature>
<dbReference type="STRING" id="1293597.FC20_GL001525"/>
<dbReference type="Pfam" id="PF01943">
    <property type="entry name" value="Polysacc_synt"/>
    <property type="match status" value="1"/>
</dbReference>
<feature type="transmembrane region" description="Helical" evidence="5">
    <location>
        <begin position="255"/>
        <end position="274"/>
    </location>
</feature>
<dbReference type="PANTHER" id="PTHR43424">
    <property type="entry name" value="LOCUS PUTATIVE PROTEIN 1-RELATED"/>
    <property type="match status" value="1"/>
</dbReference>
<keyword evidence="3 5" id="KW-1133">Transmembrane helix</keyword>
<comment type="caution">
    <text evidence="6">The sequence shown here is derived from an EMBL/GenBank/DDBJ whole genome shotgun (WGS) entry which is preliminary data.</text>
</comment>
<dbReference type="GO" id="GO:0016020">
    <property type="term" value="C:membrane"/>
    <property type="evidence" value="ECO:0007669"/>
    <property type="project" value="UniProtKB-SubCell"/>
</dbReference>
<gene>
    <name evidence="6" type="ORF">FC20_GL001525</name>
</gene>
<dbReference type="Proteomes" id="UP000051074">
    <property type="component" value="Unassembled WGS sequence"/>
</dbReference>
<dbReference type="InterPro" id="IPR052556">
    <property type="entry name" value="PolySynth_Transporter"/>
</dbReference>
<evidence type="ECO:0000256" key="1">
    <source>
        <dbReference type="ARBA" id="ARBA00004141"/>
    </source>
</evidence>
<feature type="transmembrane region" description="Helical" evidence="5">
    <location>
        <begin position="213"/>
        <end position="235"/>
    </location>
</feature>
<dbReference type="InterPro" id="IPR002797">
    <property type="entry name" value="Polysacc_synth"/>
</dbReference>
<protein>
    <submittedName>
        <fullName evidence="6">Uncharacterized protein</fullName>
    </submittedName>
</protein>
<proteinExistence type="predicted"/>
<keyword evidence="2 5" id="KW-0812">Transmembrane</keyword>